<accession>A0A4S5BQN7</accession>
<keyword evidence="4" id="KW-1133">Transmembrane helix</keyword>
<dbReference type="GO" id="GO:0006654">
    <property type="term" value="P:phosphatidic acid biosynthetic process"/>
    <property type="evidence" value="ECO:0007669"/>
    <property type="project" value="TreeGrafter"/>
</dbReference>
<reference evidence="6 7" key="1">
    <citation type="submission" date="2019-04" db="EMBL/GenBank/DDBJ databases">
        <title>Lampropedia sp YIM MLB12 draf genome.</title>
        <authorList>
            <person name="Wang Y.-X."/>
        </authorList>
    </citation>
    <scope>NUCLEOTIDE SEQUENCE [LARGE SCALE GENOMIC DNA]</scope>
    <source>
        <strain evidence="6 7">YIM MLB12</strain>
    </source>
</reference>
<gene>
    <name evidence="6" type="ORF">E8K88_06325</name>
</gene>
<dbReference type="PANTHER" id="PTHR10434">
    <property type="entry name" value="1-ACYL-SN-GLYCEROL-3-PHOSPHATE ACYLTRANSFERASE"/>
    <property type="match status" value="1"/>
</dbReference>
<feature type="transmembrane region" description="Helical" evidence="4">
    <location>
        <begin position="7"/>
        <end position="30"/>
    </location>
</feature>
<dbReference type="OrthoDB" id="9812274at2"/>
<dbReference type="PANTHER" id="PTHR10434:SF40">
    <property type="entry name" value="1-ACYL-SN-GLYCEROL-3-PHOSPHATE ACYLTRANSFERASE"/>
    <property type="match status" value="1"/>
</dbReference>
<feature type="domain" description="Phospholipid/glycerol acyltransferase" evidence="5">
    <location>
        <begin position="76"/>
        <end position="192"/>
    </location>
</feature>
<sequence>MAAVRSFLHLLVMGSTLVVYACTLMLTAIFVRGEPLYRIGVAWLSICVTSAKWLLGIRYQVQGFENLPAHTREQKVVVLAKHQSTYETFLMPLILRKQVLAYVFKKELLSIPFFGWGIGRMDMVYIDRTQGAKAFQKVMAQGRKLTDMGNWIMMFPEGTRVERGEVGNYKVSGARLAIDTGAVVVPVAVASARCWGPKAIVKFPGVVQVSIGKPISSAGKSPNALMEEVQQWIESEMHRLDPEAYEFSVPAAKPIAPPAATGNASHSE</sequence>
<comment type="pathway">
    <text evidence="1">Lipid metabolism.</text>
</comment>
<proteinExistence type="predicted"/>
<comment type="caution">
    <text evidence="6">The sequence shown here is derived from an EMBL/GenBank/DDBJ whole genome shotgun (WGS) entry which is preliminary data.</text>
</comment>
<evidence type="ECO:0000313" key="7">
    <source>
        <dbReference type="Proteomes" id="UP000306236"/>
    </source>
</evidence>
<evidence type="ECO:0000256" key="2">
    <source>
        <dbReference type="ARBA" id="ARBA00022679"/>
    </source>
</evidence>
<dbReference type="PROSITE" id="PS51257">
    <property type="entry name" value="PROKAR_LIPOPROTEIN"/>
    <property type="match status" value="1"/>
</dbReference>
<dbReference type="RefSeq" id="WP_136405868.1">
    <property type="nucleotide sequence ID" value="NZ_JARXRQ010000017.1"/>
</dbReference>
<keyword evidence="4" id="KW-0472">Membrane</keyword>
<dbReference type="Proteomes" id="UP000306236">
    <property type="component" value="Unassembled WGS sequence"/>
</dbReference>
<dbReference type="AlphaFoldDB" id="A0A4S5BQN7"/>
<dbReference type="InterPro" id="IPR002123">
    <property type="entry name" value="Plipid/glycerol_acylTrfase"/>
</dbReference>
<dbReference type="Pfam" id="PF01553">
    <property type="entry name" value="Acyltransferase"/>
    <property type="match status" value="1"/>
</dbReference>
<evidence type="ECO:0000256" key="3">
    <source>
        <dbReference type="ARBA" id="ARBA00023315"/>
    </source>
</evidence>
<evidence type="ECO:0000313" key="6">
    <source>
        <dbReference type="EMBL" id="THJ34659.1"/>
    </source>
</evidence>
<dbReference type="CDD" id="cd07989">
    <property type="entry name" value="LPLAT_AGPAT-like"/>
    <property type="match status" value="1"/>
</dbReference>
<dbReference type="EMBL" id="SSWX01000006">
    <property type="protein sequence ID" value="THJ34659.1"/>
    <property type="molecule type" value="Genomic_DNA"/>
</dbReference>
<dbReference type="GO" id="GO:0003841">
    <property type="term" value="F:1-acylglycerol-3-phosphate O-acyltransferase activity"/>
    <property type="evidence" value="ECO:0007669"/>
    <property type="project" value="TreeGrafter"/>
</dbReference>
<dbReference type="SUPFAM" id="SSF69593">
    <property type="entry name" value="Glycerol-3-phosphate (1)-acyltransferase"/>
    <property type="match status" value="1"/>
</dbReference>
<evidence type="ECO:0000256" key="1">
    <source>
        <dbReference type="ARBA" id="ARBA00005189"/>
    </source>
</evidence>
<keyword evidence="7" id="KW-1185">Reference proteome</keyword>
<protein>
    <submittedName>
        <fullName evidence="6">1-acyl-sn-glycerol-3-phosphate acyltransferase</fullName>
    </submittedName>
</protein>
<organism evidence="6 7">
    <name type="scientific">Lampropedia aestuarii</name>
    <dbReference type="NCBI Taxonomy" id="2562762"/>
    <lineage>
        <taxon>Bacteria</taxon>
        <taxon>Pseudomonadati</taxon>
        <taxon>Pseudomonadota</taxon>
        <taxon>Betaproteobacteria</taxon>
        <taxon>Burkholderiales</taxon>
        <taxon>Comamonadaceae</taxon>
        <taxon>Lampropedia</taxon>
    </lineage>
</organism>
<keyword evidence="2 6" id="KW-0808">Transferase</keyword>
<evidence type="ECO:0000256" key="4">
    <source>
        <dbReference type="SAM" id="Phobius"/>
    </source>
</evidence>
<keyword evidence="4" id="KW-0812">Transmembrane</keyword>
<keyword evidence="3 6" id="KW-0012">Acyltransferase</keyword>
<dbReference type="SMART" id="SM00563">
    <property type="entry name" value="PlsC"/>
    <property type="match status" value="1"/>
</dbReference>
<evidence type="ECO:0000259" key="5">
    <source>
        <dbReference type="SMART" id="SM00563"/>
    </source>
</evidence>
<name>A0A4S5BQN7_9BURK</name>